<evidence type="ECO:0000256" key="3">
    <source>
        <dbReference type="ARBA" id="ARBA00022741"/>
    </source>
</evidence>
<dbReference type="PANTHER" id="PTHR42734">
    <property type="entry name" value="METAL TRANSPORT SYSTEM ATP-BINDING PROTEIN TM_0124-RELATED"/>
    <property type="match status" value="1"/>
</dbReference>
<dbReference type="PANTHER" id="PTHR42734:SF5">
    <property type="entry name" value="IRON TRANSPORT SYSTEM ATP-BINDING PROTEIN HI_0361-RELATED"/>
    <property type="match status" value="1"/>
</dbReference>
<dbReference type="NCBIfam" id="TIGR03771">
    <property type="entry name" value="anch_rpt_ABC"/>
    <property type="match status" value="1"/>
</dbReference>
<dbReference type="InterPro" id="IPR017871">
    <property type="entry name" value="ABC_transporter-like_CS"/>
</dbReference>
<keyword evidence="4 6" id="KW-0067">ATP-binding</keyword>
<comment type="similarity">
    <text evidence="1">Belongs to the ABC transporter superfamily.</text>
</comment>
<dbReference type="SUPFAM" id="SSF52540">
    <property type="entry name" value="P-loop containing nucleoside triphosphate hydrolases"/>
    <property type="match status" value="1"/>
</dbReference>
<dbReference type="InterPro" id="IPR003593">
    <property type="entry name" value="AAA+_ATPase"/>
</dbReference>
<dbReference type="InterPro" id="IPR027417">
    <property type="entry name" value="P-loop_NTPase"/>
</dbReference>
<dbReference type="CDD" id="cd03235">
    <property type="entry name" value="ABC_Metallic_Cations"/>
    <property type="match status" value="1"/>
</dbReference>
<dbReference type="SMART" id="SM00382">
    <property type="entry name" value="AAA"/>
    <property type="match status" value="1"/>
</dbReference>
<comment type="caution">
    <text evidence="6">The sequence shown here is derived from an EMBL/GenBank/DDBJ whole genome shotgun (WGS) entry which is preliminary data.</text>
</comment>
<dbReference type="InterPro" id="IPR050153">
    <property type="entry name" value="Metal_Ion_Import_ABC"/>
</dbReference>
<evidence type="ECO:0000259" key="5">
    <source>
        <dbReference type="PROSITE" id="PS50893"/>
    </source>
</evidence>
<dbReference type="Pfam" id="PF00005">
    <property type="entry name" value="ABC_tran"/>
    <property type="match status" value="1"/>
</dbReference>
<keyword evidence="3" id="KW-0547">Nucleotide-binding</keyword>
<evidence type="ECO:0000313" key="6">
    <source>
        <dbReference type="EMBL" id="TWG21237.1"/>
    </source>
</evidence>
<dbReference type="AlphaFoldDB" id="A0A561WBI7"/>
<name>A0A561WBI7_ACTTI</name>
<proteinExistence type="inferred from homology"/>
<dbReference type="Gene3D" id="3.40.50.300">
    <property type="entry name" value="P-loop containing nucleotide triphosphate hydrolases"/>
    <property type="match status" value="1"/>
</dbReference>
<evidence type="ECO:0000256" key="4">
    <source>
        <dbReference type="ARBA" id="ARBA00022840"/>
    </source>
</evidence>
<feature type="domain" description="ABC transporter" evidence="5">
    <location>
        <begin position="5"/>
        <end position="235"/>
    </location>
</feature>
<reference evidence="6 7" key="1">
    <citation type="submission" date="2019-06" db="EMBL/GenBank/DDBJ databases">
        <title>Sequencing the genomes of 1000 actinobacteria strains.</title>
        <authorList>
            <person name="Klenk H.-P."/>
        </authorList>
    </citation>
    <scope>NUCLEOTIDE SEQUENCE [LARGE SCALE GENOMIC DNA]</scope>
    <source>
        <strain evidence="6 7">DSM 43866</strain>
    </source>
</reference>
<dbReference type="GO" id="GO:0005524">
    <property type="term" value="F:ATP binding"/>
    <property type="evidence" value="ECO:0007669"/>
    <property type="project" value="UniProtKB-KW"/>
</dbReference>
<dbReference type="PROSITE" id="PS00211">
    <property type="entry name" value="ABC_TRANSPORTER_1"/>
    <property type="match status" value="1"/>
</dbReference>
<dbReference type="InterPro" id="IPR003439">
    <property type="entry name" value="ABC_transporter-like_ATP-bd"/>
</dbReference>
<evidence type="ECO:0000256" key="1">
    <source>
        <dbReference type="ARBA" id="ARBA00005417"/>
    </source>
</evidence>
<sequence length="252" mass="26866">MTAALRMTGVSADLGGRPVLRDIDLRVDRGQFVALLGPNGAGKTTLMRAALGLIRPAAGEISVAGRPVRRAGSAAGYVPQRHEFTWDFPASVQDAVLSGLVRRIGLFRRPAATHWRAVWDALDQVRLADLRTRPVGELSGGQRQRVLVARALVLAPPVLLLDEPFTGLDMPAQETLTELFAGIARERAVLMASHDLAAAAYTCDRLVLLNRTVVADGPASALRDPAIWMRAFGVGPGSHLLKALALPVPDGV</sequence>
<organism evidence="6 7">
    <name type="scientific">Actinoplanes teichomyceticus</name>
    <dbReference type="NCBI Taxonomy" id="1867"/>
    <lineage>
        <taxon>Bacteria</taxon>
        <taxon>Bacillati</taxon>
        <taxon>Actinomycetota</taxon>
        <taxon>Actinomycetes</taxon>
        <taxon>Micromonosporales</taxon>
        <taxon>Micromonosporaceae</taxon>
        <taxon>Actinoplanes</taxon>
    </lineage>
</organism>
<dbReference type="Proteomes" id="UP000320239">
    <property type="component" value="Unassembled WGS sequence"/>
</dbReference>
<protein>
    <submittedName>
        <fullName evidence="6">Manganese/iron transport system ATP-binding protein</fullName>
    </submittedName>
</protein>
<evidence type="ECO:0000313" key="7">
    <source>
        <dbReference type="Proteomes" id="UP000320239"/>
    </source>
</evidence>
<dbReference type="GO" id="GO:0016887">
    <property type="term" value="F:ATP hydrolysis activity"/>
    <property type="evidence" value="ECO:0007669"/>
    <property type="project" value="InterPro"/>
</dbReference>
<dbReference type="InterPro" id="IPR022508">
    <property type="entry name" value="ABC_trspt_anch-rpt_ATP-bd"/>
</dbReference>
<dbReference type="PROSITE" id="PS50893">
    <property type="entry name" value="ABC_TRANSPORTER_2"/>
    <property type="match status" value="1"/>
</dbReference>
<gene>
    <name evidence="6" type="ORF">FHX34_103775</name>
</gene>
<evidence type="ECO:0000256" key="2">
    <source>
        <dbReference type="ARBA" id="ARBA00022448"/>
    </source>
</evidence>
<keyword evidence="7" id="KW-1185">Reference proteome</keyword>
<accession>A0A561WBI7</accession>
<dbReference type="EMBL" id="VIWY01000003">
    <property type="protein sequence ID" value="TWG21237.1"/>
    <property type="molecule type" value="Genomic_DNA"/>
</dbReference>
<keyword evidence="2" id="KW-0813">Transport</keyword>